<dbReference type="Pfam" id="PF24626">
    <property type="entry name" value="SH3_Tf2-1"/>
    <property type="match status" value="1"/>
</dbReference>
<keyword evidence="2" id="KW-0539">Nucleus</keyword>
<dbReference type="EMBL" id="NCKW01020439">
    <property type="protein sequence ID" value="POM57931.1"/>
    <property type="molecule type" value="Genomic_DNA"/>
</dbReference>
<feature type="compositionally biased region" description="Basic and acidic residues" evidence="3">
    <location>
        <begin position="528"/>
        <end position="543"/>
    </location>
</feature>
<comment type="caution">
    <text evidence="5">The sequence shown here is derived from an EMBL/GenBank/DDBJ whole genome shotgun (WGS) entry which is preliminary data.</text>
</comment>
<evidence type="ECO:0000256" key="1">
    <source>
        <dbReference type="ARBA" id="ARBA00004123"/>
    </source>
</evidence>
<organism evidence="5 6">
    <name type="scientific">Phytophthora palmivora</name>
    <dbReference type="NCBI Taxonomy" id="4796"/>
    <lineage>
        <taxon>Eukaryota</taxon>
        <taxon>Sar</taxon>
        <taxon>Stramenopiles</taxon>
        <taxon>Oomycota</taxon>
        <taxon>Peronosporomycetes</taxon>
        <taxon>Peronosporales</taxon>
        <taxon>Peronosporaceae</taxon>
        <taxon>Phytophthora</taxon>
    </lineage>
</organism>
<evidence type="ECO:0000259" key="4">
    <source>
        <dbReference type="PROSITE" id="PS50013"/>
    </source>
</evidence>
<comment type="subcellular location">
    <subcellularLocation>
        <location evidence="1">Nucleus</location>
    </subcellularLocation>
</comment>
<evidence type="ECO:0000313" key="5">
    <source>
        <dbReference type="EMBL" id="POM57931.1"/>
    </source>
</evidence>
<dbReference type="Pfam" id="PF00385">
    <property type="entry name" value="Chromo"/>
    <property type="match status" value="1"/>
</dbReference>
<reference evidence="5 6" key="1">
    <citation type="journal article" date="2017" name="Genome Biol. Evol.">
        <title>Phytophthora megakarya and P. palmivora, closely related causal agents of cacao black pod rot, underwent increases in genome sizes and gene numbers by different mechanisms.</title>
        <authorList>
            <person name="Ali S.S."/>
            <person name="Shao J."/>
            <person name="Lary D.J."/>
            <person name="Kronmiller B."/>
            <person name="Shen D."/>
            <person name="Strem M.D."/>
            <person name="Amoako-Attah I."/>
            <person name="Akrofi A.Y."/>
            <person name="Begoude B.A."/>
            <person name="Ten Hoopen G.M."/>
            <person name="Coulibaly K."/>
            <person name="Kebe B.I."/>
            <person name="Melnick R.L."/>
            <person name="Guiltinan M.J."/>
            <person name="Tyler B.M."/>
            <person name="Meinhardt L.W."/>
            <person name="Bailey B.A."/>
        </authorList>
    </citation>
    <scope>NUCLEOTIDE SEQUENCE [LARGE SCALE GENOMIC DNA]</scope>
    <source>
        <strain evidence="6">sbr112.9</strain>
    </source>
</reference>
<dbReference type="PANTHER" id="PTHR22812">
    <property type="entry name" value="CHROMOBOX PROTEIN"/>
    <property type="match status" value="1"/>
</dbReference>
<feature type="domain" description="Chromo" evidence="4">
    <location>
        <begin position="562"/>
        <end position="618"/>
    </location>
</feature>
<dbReference type="Proteomes" id="UP000237271">
    <property type="component" value="Unassembled WGS sequence"/>
</dbReference>
<evidence type="ECO:0000256" key="2">
    <source>
        <dbReference type="ARBA" id="ARBA00023242"/>
    </source>
</evidence>
<dbReference type="InterPro" id="IPR016197">
    <property type="entry name" value="Chromo-like_dom_sf"/>
</dbReference>
<dbReference type="InterPro" id="IPR000953">
    <property type="entry name" value="Chromo/chromo_shadow_dom"/>
</dbReference>
<dbReference type="SMART" id="SM00298">
    <property type="entry name" value="CHROMO"/>
    <property type="match status" value="1"/>
</dbReference>
<dbReference type="AlphaFoldDB" id="A0A2P4WXC1"/>
<accession>A0A2P4WXC1</accession>
<dbReference type="CDD" id="cd00024">
    <property type="entry name" value="CD_CSD"/>
    <property type="match status" value="1"/>
</dbReference>
<dbReference type="PROSITE" id="PS00598">
    <property type="entry name" value="CHROMO_1"/>
    <property type="match status" value="1"/>
</dbReference>
<dbReference type="SUPFAM" id="SSF54160">
    <property type="entry name" value="Chromo domain-like"/>
    <property type="match status" value="1"/>
</dbReference>
<name>A0A2P4WXC1_9STRA</name>
<proteinExistence type="predicted"/>
<dbReference type="Gene3D" id="2.40.50.40">
    <property type="match status" value="1"/>
</dbReference>
<evidence type="ECO:0000256" key="3">
    <source>
        <dbReference type="SAM" id="MobiDB-lite"/>
    </source>
</evidence>
<dbReference type="OrthoDB" id="3268967at2759"/>
<feature type="compositionally biased region" description="Basic and acidic residues" evidence="3">
    <location>
        <begin position="434"/>
        <end position="447"/>
    </location>
</feature>
<dbReference type="InterPro" id="IPR023780">
    <property type="entry name" value="Chromo_domain"/>
</dbReference>
<gene>
    <name evidence="5" type="ORF">PHPALM_37493</name>
</gene>
<dbReference type="GO" id="GO:0005634">
    <property type="term" value="C:nucleus"/>
    <property type="evidence" value="ECO:0007669"/>
    <property type="project" value="UniProtKB-SubCell"/>
</dbReference>
<protein>
    <submittedName>
        <fullName evidence="5">Pol protein</fullName>
    </submittedName>
</protein>
<keyword evidence="6" id="KW-1185">Reference proteome</keyword>
<feature type="compositionally biased region" description="Polar residues" evidence="3">
    <location>
        <begin position="392"/>
        <end position="429"/>
    </location>
</feature>
<dbReference type="InterPro" id="IPR023779">
    <property type="entry name" value="Chromodomain_CS"/>
</dbReference>
<sequence length="618" mass="69864">MIKAVKAQFPDSRIDFKQALRRKMLKLKITEEEVALAMCERCIDGLTLIRRCDIVFRGIPDVRRMIKRDCRDQGILYSRESWKTFWKYFMNTWITQFVPEWWNVNGLNEAIVNRTNSPFAKYNRTLNDAFSVPHRDVSRDNVRLINDISNRRARAPSRASPQQFDPKRDIINRVREGTLRSICAEAPRSWSDQLPMVEFALNNAVTTPYVPLTLRGGTVASTVSGGEARKAFSSQVSEIEPESLKRQLSSFIDDRLMLISRVRDAMASDQEKQMEYSDRKGRGNFNVFKVGELVLLDTKNLPLKVASSIESNKLKHRFIGPFAVLTRHGAAYTIDLPKSIATHPTFYVGRLKRNHDPLGPPSRTEEDQGENTPPRNEAESAGQPELPVSKPVTDTQAGTHASHTNGMTVPSGKNSGKNYTRKPSGTNTPAAHKRASDHAPHGLERLSLDGVPSGRKPELGGQHAHGAHESHDQERPSLGEGPQGSPACQPERQPDHQVQAQGLSRSHRRDLEADGPRRLTGTPQSPDPKLRVQKDKVEKEPRTQTRARAPPALLDRNGELHYHVERVVQERRRSGKRQLLVKWRGYPSSQNSWEPEDRLQVDCPKAVEIWDLQQPGRK</sequence>
<feature type="compositionally biased region" description="Basic and acidic residues" evidence="3">
    <location>
        <begin position="466"/>
        <end position="477"/>
    </location>
</feature>
<dbReference type="InterPro" id="IPR056924">
    <property type="entry name" value="SH3_Tf2-1"/>
</dbReference>
<evidence type="ECO:0000313" key="6">
    <source>
        <dbReference type="Proteomes" id="UP000237271"/>
    </source>
</evidence>
<dbReference type="InterPro" id="IPR051219">
    <property type="entry name" value="Heterochromatin_chromo-domain"/>
</dbReference>
<dbReference type="PROSITE" id="PS50013">
    <property type="entry name" value="CHROMO_2"/>
    <property type="match status" value="1"/>
</dbReference>
<feature type="region of interest" description="Disordered" evidence="3">
    <location>
        <begin position="351"/>
        <end position="554"/>
    </location>
</feature>